<keyword evidence="3" id="KW-0325">Glycoprotein</keyword>
<dbReference type="Pfam" id="PF00704">
    <property type="entry name" value="Glyco_hydro_18"/>
    <property type="match status" value="1"/>
</dbReference>
<name>A0A0A1WME4_ZEUCU</name>
<protein>
    <submittedName>
        <fullName evidence="9">Acidic mammalian chitinase</fullName>
    </submittedName>
</protein>
<dbReference type="AlphaFoldDB" id="A0A0A1WME4"/>
<dbReference type="Gene3D" id="3.20.20.80">
    <property type="entry name" value="Glycosidases"/>
    <property type="match status" value="1"/>
</dbReference>
<dbReference type="GO" id="GO:0008061">
    <property type="term" value="F:chitin binding"/>
    <property type="evidence" value="ECO:0007669"/>
    <property type="project" value="InterPro"/>
</dbReference>
<dbReference type="GO" id="GO:0004568">
    <property type="term" value="F:chitinase activity"/>
    <property type="evidence" value="ECO:0007669"/>
    <property type="project" value="UniProtKB-ARBA"/>
</dbReference>
<evidence type="ECO:0000259" key="8">
    <source>
        <dbReference type="PROSITE" id="PS51910"/>
    </source>
</evidence>
<keyword evidence="7" id="KW-0472">Membrane</keyword>
<dbReference type="InterPro" id="IPR011583">
    <property type="entry name" value="Chitinase_II/V-like_cat"/>
</dbReference>
<dbReference type="PROSITE" id="PS01095">
    <property type="entry name" value="GH18_1"/>
    <property type="match status" value="1"/>
</dbReference>
<evidence type="ECO:0000256" key="4">
    <source>
        <dbReference type="ARBA" id="ARBA00023295"/>
    </source>
</evidence>
<reference evidence="9" key="1">
    <citation type="submission" date="2014-11" db="EMBL/GenBank/DDBJ databases">
        <authorList>
            <person name="Geib S."/>
        </authorList>
    </citation>
    <scope>NUCLEOTIDE SEQUENCE</scope>
</reference>
<dbReference type="Gene3D" id="3.10.50.10">
    <property type="match status" value="1"/>
</dbReference>
<comment type="similarity">
    <text evidence="6">Belongs to the glycosyl hydrolase 18 family.</text>
</comment>
<dbReference type="InterPro" id="IPR029070">
    <property type="entry name" value="Chitinase_insertion_sf"/>
</dbReference>
<dbReference type="PROSITE" id="PS51910">
    <property type="entry name" value="GH18_2"/>
    <property type="match status" value="1"/>
</dbReference>
<sequence>MADYELMNEPSQSQSWWRIAALMALYMLTTILVFLLWSSAYENIYYPPDVQAVPDFWYRRANLYANSVHESTLSHDFRLVKNQSVRVKLQNPAYSPTDSGASGLGQQQKVKPSAPQLVKNAPPTMSTAPEVRLVCYYTVPDPNNEFDDLRLANVNAELCTHINVGMVSVSVTNGQLLITENLRRILAQDVLVLRTINPALKLLLWIGGGANSDGFPAMVKNHTTRKMFLHSVKQTLAMYKLDGIDLDWEFPSAYNKERQHFSQLIYEIRQEYRRERRDYLLTVAAAAPEGIAVFAYDVQMLNQYVDYVNVMTYDYHFYSHGTPFTGLNAPLYARPNERSLLGTLNINYSVNWWLTNGLDRKKLVVGLPTYGHSFTLMSSLNNGIGAPAADIGHCGSLGFTSYSELCWFSTHNLVVHQTYDQSTCSPFLSSGTEWISYENETSIACKALYVKAHQLGGAMIFSLNTDDVKGYCPRAYKTKFPLVETVKSILFGKS</sequence>
<evidence type="ECO:0000256" key="1">
    <source>
        <dbReference type="ARBA" id="ARBA00022729"/>
    </source>
</evidence>
<dbReference type="InterPro" id="IPR001223">
    <property type="entry name" value="Glyco_hydro18_cat"/>
</dbReference>
<dbReference type="InterPro" id="IPR017853">
    <property type="entry name" value="GH"/>
</dbReference>
<dbReference type="GO" id="GO:0005975">
    <property type="term" value="P:carbohydrate metabolic process"/>
    <property type="evidence" value="ECO:0007669"/>
    <property type="project" value="InterPro"/>
</dbReference>
<dbReference type="GO" id="GO:0005576">
    <property type="term" value="C:extracellular region"/>
    <property type="evidence" value="ECO:0007669"/>
    <property type="project" value="TreeGrafter"/>
</dbReference>
<reference evidence="9" key="2">
    <citation type="journal article" date="2015" name="Gigascience">
        <title>Reconstructing a comprehensive transcriptome assembly of a white-pupal translocated strain of the pest fruit fly Bactrocera cucurbitae.</title>
        <authorList>
            <person name="Sim S.B."/>
            <person name="Calla B."/>
            <person name="Hall B."/>
            <person name="DeRego T."/>
            <person name="Geib S.M."/>
        </authorList>
    </citation>
    <scope>NUCLEOTIDE SEQUENCE</scope>
</reference>
<dbReference type="InterPro" id="IPR050314">
    <property type="entry name" value="Glycosyl_Hydrlase_18"/>
</dbReference>
<keyword evidence="7" id="KW-0812">Transmembrane</keyword>
<dbReference type="FunFam" id="3.10.50.10:FF:000003">
    <property type="entry name" value="Class V chitinase CHIT5b"/>
    <property type="match status" value="1"/>
</dbReference>
<organism evidence="9">
    <name type="scientific">Zeugodacus cucurbitae</name>
    <name type="common">Melon fruit fly</name>
    <name type="synonym">Bactrocera cucurbitae</name>
    <dbReference type="NCBI Taxonomy" id="28588"/>
    <lineage>
        <taxon>Eukaryota</taxon>
        <taxon>Metazoa</taxon>
        <taxon>Ecdysozoa</taxon>
        <taxon>Arthropoda</taxon>
        <taxon>Hexapoda</taxon>
        <taxon>Insecta</taxon>
        <taxon>Pterygota</taxon>
        <taxon>Neoptera</taxon>
        <taxon>Endopterygota</taxon>
        <taxon>Diptera</taxon>
        <taxon>Brachycera</taxon>
        <taxon>Muscomorpha</taxon>
        <taxon>Tephritoidea</taxon>
        <taxon>Tephritidae</taxon>
        <taxon>Zeugodacus</taxon>
        <taxon>Zeugodacus</taxon>
    </lineage>
</organism>
<dbReference type="PANTHER" id="PTHR11177:SF390">
    <property type="entry name" value="CHITINASE 11"/>
    <property type="match status" value="1"/>
</dbReference>
<feature type="transmembrane region" description="Helical" evidence="7">
    <location>
        <begin position="279"/>
        <end position="296"/>
    </location>
</feature>
<proteinExistence type="inferred from homology"/>
<evidence type="ECO:0000256" key="2">
    <source>
        <dbReference type="ARBA" id="ARBA00022801"/>
    </source>
</evidence>
<feature type="domain" description="GH18" evidence="8">
    <location>
        <begin position="131"/>
        <end position="493"/>
    </location>
</feature>
<evidence type="ECO:0000256" key="7">
    <source>
        <dbReference type="SAM" id="Phobius"/>
    </source>
</evidence>
<dbReference type="SMART" id="SM00636">
    <property type="entry name" value="Glyco_18"/>
    <property type="match status" value="1"/>
</dbReference>
<dbReference type="SUPFAM" id="SSF51445">
    <property type="entry name" value="(Trans)glycosidases"/>
    <property type="match status" value="1"/>
</dbReference>
<dbReference type="InterPro" id="IPR001579">
    <property type="entry name" value="Glyco_hydro_18_chit_AS"/>
</dbReference>
<keyword evidence="1" id="KW-0732">Signal</keyword>
<gene>
    <name evidence="9" type="primary">CHIA_2</name>
    <name evidence="9" type="ORF">g.23101</name>
</gene>
<feature type="transmembrane region" description="Helical" evidence="7">
    <location>
        <begin position="16"/>
        <end position="37"/>
    </location>
</feature>
<dbReference type="SUPFAM" id="SSF54556">
    <property type="entry name" value="Chitinase insertion domain"/>
    <property type="match status" value="1"/>
</dbReference>
<keyword evidence="4 5" id="KW-0326">Glycosidase</keyword>
<dbReference type="GO" id="GO:0006032">
    <property type="term" value="P:chitin catabolic process"/>
    <property type="evidence" value="ECO:0007669"/>
    <property type="project" value="UniProtKB-ARBA"/>
</dbReference>
<evidence type="ECO:0000256" key="5">
    <source>
        <dbReference type="RuleBase" id="RU000489"/>
    </source>
</evidence>
<keyword evidence="2 5" id="KW-0378">Hydrolase</keyword>
<evidence type="ECO:0000256" key="3">
    <source>
        <dbReference type="ARBA" id="ARBA00023180"/>
    </source>
</evidence>
<evidence type="ECO:0000313" key="9">
    <source>
        <dbReference type="EMBL" id="JAD00219.1"/>
    </source>
</evidence>
<dbReference type="PANTHER" id="PTHR11177">
    <property type="entry name" value="CHITINASE"/>
    <property type="match status" value="1"/>
</dbReference>
<accession>A0A0A1WME4</accession>
<evidence type="ECO:0000256" key="6">
    <source>
        <dbReference type="RuleBase" id="RU004453"/>
    </source>
</evidence>
<dbReference type="EMBL" id="GBXI01014073">
    <property type="protein sequence ID" value="JAD00219.1"/>
    <property type="molecule type" value="Transcribed_RNA"/>
</dbReference>
<keyword evidence="7" id="KW-1133">Transmembrane helix</keyword>